<keyword evidence="2" id="KW-0255">Endonuclease</keyword>
<dbReference type="GO" id="GO:0003676">
    <property type="term" value="F:nucleic acid binding"/>
    <property type="evidence" value="ECO:0007669"/>
    <property type="project" value="InterPro"/>
</dbReference>
<evidence type="ECO:0000259" key="1">
    <source>
        <dbReference type="PROSITE" id="PS50994"/>
    </source>
</evidence>
<proteinExistence type="predicted"/>
<dbReference type="Pfam" id="PF00665">
    <property type="entry name" value="rve"/>
    <property type="match status" value="1"/>
</dbReference>
<protein>
    <submittedName>
        <fullName evidence="2">Enzymatic polyprotein endonuclease reverse</fullName>
    </submittedName>
</protein>
<dbReference type="PANTHER" id="PTHR37984">
    <property type="entry name" value="PROTEIN CBG26694"/>
    <property type="match status" value="1"/>
</dbReference>
<dbReference type="GO" id="GO:0015074">
    <property type="term" value="P:DNA integration"/>
    <property type="evidence" value="ECO:0007669"/>
    <property type="project" value="InterPro"/>
</dbReference>
<dbReference type="OrthoDB" id="441971at2759"/>
<dbReference type="PANTHER" id="PTHR37984:SF15">
    <property type="entry name" value="INTEGRASE CATALYTIC DOMAIN-CONTAINING PROTEIN"/>
    <property type="match status" value="1"/>
</dbReference>
<reference evidence="2 3" key="1">
    <citation type="submission" date="2015-04" db="EMBL/GenBank/DDBJ databases">
        <title>Lasius niger genome sequencing.</title>
        <authorList>
            <person name="Konorov E.A."/>
            <person name="Nikitin M.A."/>
            <person name="Kirill M.V."/>
            <person name="Chang P."/>
        </authorList>
    </citation>
    <scope>NUCLEOTIDE SEQUENCE [LARGE SCALE GENOMIC DNA]</scope>
    <source>
        <tissue evidence="2">Whole</tissue>
    </source>
</reference>
<dbReference type="SUPFAM" id="SSF53098">
    <property type="entry name" value="Ribonuclease H-like"/>
    <property type="match status" value="1"/>
</dbReference>
<dbReference type="AlphaFoldDB" id="A0A0J7N199"/>
<dbReference type="Gene3D" id="3.30.420.10">
    <property type="entry name" value="Ribonuclease H-like superfamily/Ribonuclease H"/>
    <property type="match status" value="1"/>
</dbReference>
<keyword evidence="2" id="KW-0378">Hydrolase</keyword>
<evidence type="ECO:0000313" key="3">
    <source>
        <dbReference type="Proteomes" id="UP000036403"/>
    </source>
</evidence>
<organism evidence="2 3">
    <name type="scientific">Lasius niger</name>
    <name type="common">Black garden ant</name>
    <dbReference type="NCBI Taxonomy" id="67767"/>
    <lineage>
        <taxon>Eukaryota</taxon>
        <taxon>Metazoa</taxon>
        <taxon>Ecdysozoa</taxon>
        <taxon>Arthropoda</taxon>
        <taxon>Hexapoda</taxon>
        <taxon>Insecta</taxon>
        <taxon>Pterygota</taxon>
        <taxon>Neoptera</taxon>
        <taxon>Endopterygota</taxon>
        <taxon>Hymenoptera</taxon>
        <taxon>Apocrita</taxon>
        <taxon>Aculeata</taxon>
        <taxon>Formicoidea</taxon>
        <taxon>Formicidae</taxon>
        <taxon>Formicinae</taxon>
        <taxon>Lasius</taxon>
        <taxon>Lasius</taxon>
    </lineage>
</organism>
<dbReference type="InterPro" id="IPR050951">
    <property type="entry name" value="Retrovirus_Pol_polyprotein"/>
</dbReference>
<sequence>MIITDTPKVAFEKISMDVVGPLPTTIQFNTYILTIQDLLTKYSIAAPMQTADSLAIAEALIKNFICIYGAPKAILTDQAPTFFTSLMKIIASYFKIKQYRTTAYHPQSNGSIERSHHVLTEYLKMFTSNNQEWDENLPAAMFSYNTSVHEGTSYTPYTLVFGRMPRMPSSFMIPDTQFEQPYQDYLTNLFDTLKNSQEMARGNLIRSKERSKNYYDRKINAKKFKTGDRVYLIKEPIKGKLGDQYSGPYRILEVMPKNNIKINYKGKPREIILVIVASTLLQDAKAIVAYDCGGTYLNVTTVSLLRPGECDLEIETPTNISTYIQLLQLSSYTHTE</sequence>
<dbReference type="InterPro" id="IPR012337">
    <property type="entry name" value="RNaseH-like_sf"/>
</dbReference>
<dbReference type="FunFam" id="3.30.420.10:FF:000032">
    <property type="entry name" value="Retrovirus-related Pol polyprotein from transposon 297-like Protein"/>
    <property type="match status" value="1"/>
</dbReference>
<dbReference type="Pfam" id="PF24664">
    <property type="entry name" value="Monjiviricetes_fusion"/>
    <property type="match status" value="1"/>
</dbReference>
<dbReference type="InterPro" id="IPR001584">
    <property type="entry name" value="Integrase_cat-core"/>
</dbReference>
<keyword evidence="2" id="KW-0540">Nuclease</keyword>
<dbReference type="PaxDb" id="67767-A0A0J7N199"/>
<accession>A0A0J7N199</accession>
<dbReference type="GO" id="GO:0004519">
    <property type="term" value="F:endonuclease activity"/>
    <property type="evidence" value="ECO:0007669"/>
    <property type="project" value="UniProtKB-KW"/>
</dbReference>
<comment type="caution">
    <text evidence="2">The sequence shown here is derived from an EMBL/GenBank/DDBJ whole genome shotgun (WGS) entry which is preliminary data.</text>
</comment>
<evidence type="ECO:0000313" key="2">
    <source>
        <dbReference type="EMBL" id="KMQ86430.1"/>
    </source>
</evidence>
<dbReference type="STRING" id="67767.A0A0J7N199"/>
<feature type="non-terminal residue" evidence="2">
    <location>
        <position position="336"/>
    </location>
</feature>
<gene>
    <name evidence="2" type="ORF">RF55_14579</name>
</gene>
<dbReference type="Proteomes" id="UP000036403">
    <property type="component" value="Unassembled WGS sequence"/>
</dbReference>
<keyword evidence="3" id="KW-1185">Reference proteome</keyword>
<dbReference type="PROSITE" id="PS50994">
    <property type="entry name" value="INTEGRASE"/>
    <property type="match status" value="1"/>
</dbReference>
<feature type="domain" description="Integrase catalytic" evidence="1">
    <location>
        <begin position="3"/>
        <end position="164"/>
    </location>
</feature>
<dbReference type="EMBL" id="LBMM01012068">
    <property type="protein sequence ID" value="KMQ86430.1"/>
    <property type="molecule type" value="Genomic_DNA"/>
</dbReference>
<dbReference type="InterPro" id="IPR036397">
    <property type="entry name" value="RNaseH_sf"/>
</dbReference>
<name>A0A0J7N199_LASNI</name>